<protein>
    <submittedName>
        <fullName evidence="1">Uncharacterized protein</fullName>
    </submittedName>
</protein>
<accession>A0A023D6D8</accession>
<sequence length="120" mass="13549">MFQNESGRDGVLTGGVGKWVWKWGGIVERNNYSAANAEKNLEKKLENFQRWVRKKGINRNCVECGSASFSLMGRDGSNTVLPLDTIFEFYNTYAFECKNCGYIKQFSSAIVERGLTEDDG</sequence>
<reference evidence="1 2" key="2">
    <citation type="journal article" date="2014" name="FEMS Microbiol. Lett.">
        <title>Draft genomic DNA sequence of the facultatively methylotrophic bacterium Acidomonas methanolica type strain MB58.</title>
        <authorList>
            <person name="Higashiura N."/>
            <person name="Hadano H."/>
            <person name="Hirakawa H."/>
            <person name="Matsutani M."/>
            <person name="Takabe S."/>
            <person name="Matsushita K."/>
            <person name="Azuma Y."/>
        </authorList>
    </citation>
    <scope>NUCLEOTIDE SEQUENCE [LARGE SCALE GENOMIC DNA]</scope>
    <source>
        <strain evidence="1 2">MB58</strain>
    </source>
</reference>
<name>A0A023D6D8_ACIMT</name>
<evidence type="ECO:0000313" key="2">
    <source>
        <dbReference type="Proteomes" id="UP000019760"/>
    </source>
</evidence>
<keyword evidence="2" id="KW-1185">Reference proteome</keyword>
<gene>
    <name evidence="1" type="ORF">Amme_076_001</name>
</gene>
<proteinExistence type="predicted"/>
<organism evidence="1 2">
    <name type="scientific">Acidomonas methanolica NBRC 104435</name>
    <dbReference type="NCBI Taxonomy" id="1231351"/>
    <lineage>
        <taxon>Bacteria</taxon>
        <taxon>Pseudomonadati</taxon>
        <taxon>Pseudomonadota</taxon>
        <taxon>Alphaproteobacteria</taxon>
        <taxon>Acetobacterales</taxon>
        <taxon>Acetobacteraceae</taxon>
        <taxon>Acidomonas</taxon>
    </lineage>
</organism>
<dbReference type="EMBL" id="BAND01000076">
    <property type="protein sequence ID" value="GAJ29708.1"/>
    <property type="molecule type" value="Genomic_DNA"/>
</dbReference>
<comment type="caution">
    <text evidence="1">The sequence shown here is derived from an EMBL/GenBank/DDBJ whole genome shotgun (WGS) entry which is preliminary data.</text>
</comment>
<dbReference type="AlphaFoldDB" id="A0A023D6D8"/>
<evidence type="ECO:0000313" key="1">
    <source>
        <dbReference type="EMBL" id="GAJ29708.1"/>
    </source>
</evidence>
<reference evidence="2" key="1">
    <citation type="journal article" date="2014" name="FEMS Microbiol. Lett.">
        <title>Draft Genomic DNA Sequence of the Facultatively Methylotrophic Bacterium Acidomonas methanolica type strain MB58.</title>
        <authorList>
            <person name="Higashiura N."/>
            <person name="Hadano H."/>
            <person name="Hirakawa H."/>
            <person name="Matsutani M."/>
            <person name="Takabe S."/>
            <person name="Matsushita K."/>
            <person name="Azuma Y."/>
        </authorList>
    </citation>
    <scope>NUCLEOTIDE SEQUENCE [LARGE SCALE GENOMIC DNA]</scope>
    <source>
        <strain evidence="2">MB58</strain>
    </source>
</reference>
<dbReference type="Proteomes" id="UP000019760">
    <property type="component" value="Unassembled WGS sequence"/>
</dbReference>